<dbReference type="GO" id="GO:0009847">
    <property type="term" value="P:spore germination"/>
    <property type="evidence" value="ECO:0007669"/>
    <property type="project" value="InterPro"/>
</dbReference>
<protein>
    <submittedName>
        <fullName evidence="4">Germination protein YpeB</fullName>
    </submittedName>
</protein>
<dbReference type="AlphaFoldDB" id="A0A5R9F1W6"/>
<evidence type="ECO:0000259" key="2">
    <source>
        <dbReference type="Pfam" id="PF14620"/>
    </source>
</evidence>
<feature type="domain" description="Sporulation protein YpeB N-terminal" evidence="3">
    <location>
        <begin position="27"/>
        <end position="162"/>
    </location>
</feature>
<comment type="caution">
    <text evidence="4">The sequence shown here is derived from an EMBL/GenBank/DDBJ whole genome shotgun (WGS) entry which is preliminary data.</text>
</comment>
<evidence type="ECO:0000259" key="1">
    <source>
        <dbReference type="Pfam" id="PF03413"/>
    </source>
</evidence>
<dbReference type="Pfam" id="PF03413">
    <property type="entry name" value="PepSY"/>
    <property type="match status" value="1"/>
</dbReference>
<proteinExistence type="predicted"/>
<dbReference type="RefSeq" id="WP_138129705.1">
    <property type="nucleotide sequence ID" value="NZ_SWLG01000040.1"/>
</dbReference>
<dbReference type="Pfam" id="PF20769">
    <property type="entry name" value="YPEB_N"/>
    <property type="match status" value="1"/>
</dbReference>
<sequence length="449" mass="50783">MIRSILIGILSVAIAGTAYWGYKEHQEKNAVLINAENNYQRAFHELSFHMDALEGRIGASLAMSSPSRLSPALADVWRITSEAHNDVGQLPLTLLPFNKTEEYLANVGEFSYRVAVRDLDKKPLSEKEYQTLKDLHKNATEIKNELRKVQALAMKNNLRWMDVELALASEKQPQDNTIIDGFKTVDKKVEGYSEVSGGAGVSQINGKNEGITRNLSGKRLSEEEAKKRGRDFFGLNPNTPVKVTKTGKETDYDAYSLAIEGQDQNGNIYMDISVKGGHPIWILQDRKIGKETISLNEASRKATQFLEKHDGEGMILSESFQYDNVGVFNFVYEEDGVRYYPDSIQIKVALDKGDVIGYEAIEYLTNHKERKTSKPKIDRNKALKEVNPNVKVMEDHLAVIENELEQEVLCYEFLGTMENETYRIFINAMTGEEEKVDELDGTEMSYENL</sequence>
<dbReference type="NCBIfam" id="TIGR02889">
    <property type="entry name" value="spore_YpeB"/>
    <property type="match status" value="1"/>
</dbReference>
<dbReference type="InterPro" id="IPR025711">
    <property type="entry name" value="PepSY"/>
</dbReference>
<dbReference type="InterPro" id="IPR048402">
    <property type="entry name" value="YpeB_N"/>
</dbReference>
<reference evidence="4 5" key="1">
    <citation type="submission" date="2019-04" db="EMBL/GenBank/DDBJ databases">
        <title>Bacillus caeni sp. nov., a bacterium isolated from mangrove sediment.</title>
        <authorList>
            <person name="Huang H."/>
            <person name="Mo K."/>
            <person name="Hu Y."/>
        </authorList>
    </citation>
    <scope>NUCLEOTIDE SEQUENCE [LARGE SCALE GENOMIC DNA]</scope>
    <source>
        <strain evidence="4 5">HB172195</strain>
    </source>
</reference>
<feature type="domain" description="PepSY" evidence="1">
    <location>
        <begin position="377"/>
        <end position="436"/>
    </location>
</feature>
<keyword evidence="5" id="KW-1185">Reference proteome</keyword>
<dbReference type="OrthoDB" id="2372097at2"/>
<dbReference type="Pfam" id="PF14620">
    <property type="entry name" value="YPEB_PepSY1-2"/>
    <property type="match status" value="1"/>
</dbReference>
<gene>
    <name evidence="4" type="primary">ypeB</name>
    <name evidence="4" type="ORF">FCL54_23445</name>
</gene>
<evidence type="ECO:0000313" key="4">
    <source>
        <dbReference type="EMBL" id="TLS34893.1"/>
    </source>
</evidence>
<dbReference type="EMBL" id="SWLG01000040">
    <property type="protein sequence ID" value="TLS34893.1"/>
    <property type="molecule type" value="Genomic_DNA"/>
</dbReference>
<evidence type="ECO:0000259" key="3">
    <source>
        <dbReference type="Pfam" id="PF20769"/>
    </source>
</evidence>
<feature type="domain" description="Sporulation protein YpeB PepSY1 and PepSY2" evidence="2">
    <location>
        <begin position="180"/>
        <end position="372"/>
    </location>
</feature>
<dbReference type="Proteomes" id="UP000308230">
    <property type="component" value="Unassembled WGS sequence"/>
</dbReference>
<dbReference type="InterPro" id="IPR014239">
    <property type="entry name" value="YpeB_PepSY1-2"/>
</dbReference>
<accession>A0A5R9F1W6</accession>
<organism evidence="4 5">
    <name type="scientific">Exobacillus caeni</name>
    <dbReference type="NCBI Taxonomy" id="2574798"/>
    <lineage>
        <taxon>Bacteria</taxon>
        <taxon>Bacillati</taxon>
        <taxon>Bacillota</taxon>
        <taxon>Bacilli</taxon>
        <taxon>Bacillales</taxon>
        <taxon>Guptibacillaceae</taxon>
        <taxon>Exobacillus</taxon>
    </lineage>
</organism>
<evidence type="ECO:0000313" key="5">
    <source>
        <dbReference type="Proteomes" id="UP000308230"/>
    </source>
</evidence>
<name>A0A5R9F1W6_9BACL</name>